<name>A0A2S0KKU9_9ACTN</name>
<keyword evidence="2" id="KW-0378">Hydrolase</keyword>
<dbReference type="RefSeq" id="WP_105944015.1">
    <property type="nucleotide sequence ID" value="NZ_CP027433.1"/>
</dbReference>
<dbReference type="OrthoDB" id="9801395at2"/>
<dbReference type="GO" id="GO:0019478">
    <property type="term" value="P:D-amino acid catabolic process"/>
    <property type="evidence" value="ECO:0007669"/>
    <property type="project" value="UniProtKB-UniRule"/>
</dbReference>
<comment type="subunit">
    <text evidence="2">Homodimer.</text>
</comment>
<dbReference type="GO" id="GO:0051500">
    <property type="term" value="F:D-tyrosyl-tRNA(Tyr) deacylase activity"/>
    <property type="evidence" value="ECO:0007669"/>
    <property type="project" value="TreeGrafter"/>
</dbReference>
<keyword evidence="2" id="KW-0820">tRNA-binding</keyword>
<keyword evidence="4" id="KW-1185">Reference proteome</keyword>
<sequence length="149" mass="15463">MRAVVQRVSQASVTVDGEVVGALDLSGGALGLVALVGATHDDSAAHAARLADKIWRLRIFRRDDGPELAAADLAAPILVISQFTLYANTDKGRRPSWNAAAPGPVAEPLVDAVVAELRRLGATVATGRFGADMSVSLVNDGPVTLILEV</sequence>
<feature type="short sequence motif" description="Gly-cisPro motif, important for rejection of L-amino acids" evidence="2">
    <location>
        <begin position="141"/>
        <end position="142"/>
    </location>
</feature>
<dbReference type="SUPFAM" id="SSF69500">
    <property type="entry name" value="DTD-like"/>
    <property type="match status" value="1"/>
</dbReference>
<evidence type="ECO:0000313" key="4">
    <source>
        <dbReference type="Proteomes" id="UP000239814"/>
    </source>
</evidence>
<dbReference type="Gene3D" id="3.50.80.10">
    <property type="entry name" value="D-tyrosyl-tRNA(Tyr) deacylase"/>
    <property type="match status" value="1"/>
</dbReference>
<dbReference type="PANTHER" id="PTHR10472:SF5">
    <property type="entry name" value="D-AMINOACYL-TRNA DEACYLASE 1"/>
    <property type="match status" value="1"/>
</dbReference>
<comment type="catalytic activity">
    <reaction evidence="2">
        <text>a D-aminoacyl-tRNA + H2O = a tRNA + a D-alpha-amino acid + H(+)</text>
        <dbReference type="Rhea" id="RHEA:13953"/>
        <dbReference type="Rhea" id="RHEA-COMP:10123"/>
        <dbReference type="Rhea" id="RHEA-COMP:10124"/>
        <dbReference type="ChEBI" id="CHEBI:15377"/>
        <dbReference type="ChEBI" id="CHEBI:15378"/>
        <dbReference type="ChEBI" id="CHEBI:59871"/>
        <dbReference type="ChEBI" id="CHEBI:78442"/>
        <dbReference type="ChEBI" id="CHEBI:79333"/>
        <dbReference type="EC" id="3.1.1.96"/>
    </reaction>
</comment>
<evidence type="ECO:0000256" key="1">
    <source>
        <dbReference type="ARBA" id="ARBA00009673"/>
    </source>
</evidence>
<keyword evidence="2" id="KW-0694">RNA-binding</keyword>
<dbReference type="InterPro" id="IPR003732">
    <property type="entry name" value="Daa-tRNA_deacyls_DTD"/>
</dbReference>
<dbReference type="PANTHER" id="PTHR10472">
    <property type="entry name" value="D-TYROSYL-TRNA TYR DEACYLASE"/>
    <property type="match status" value="1"/>
</dbReference>
<gene>
    <name evidence="2" type="primary">dtd</name>
    <name evidence="3" type="ORF">C6V83_15790</name>
</gene>
<proteinExistence type="inferred from homology"/>
<evidence type="ECO:0000256" key="2">
    <source>
        <dbReference type="HAMAP-Rule" id="MF_00518"/>
    </source>
</evidence>
<comment type="similarity">
    <text evidence="1 2">Belongs to the DTD family.</text>
</comment>
<dbReference type="EC" id="3.1.1.-" evidence="2"/>
<dbReference type="Pfam" id="PF02580">
    <property type="entry name" value="Tyr_Deacylase"/>
    <property type="match status" value="1"/>
</dbReference>
<dbReference type="EC" id="3.1.1.96" evidence="2"/>
<dbReference type="AlphaFoldDB" id="A0A2S0KKU9"/>
<organism evidence="3 4">
    <name type="scientific">Gordonia iterans</name>
    <dbReference type="NCBI Taxonomy" id="1004901"/>
    <lineage>
        <taxon>Bacteria</taxon>
        <taxon>Bacillati</taxon>
        <taxon>Actinomycetota</taxon>
        <taxon>Actinomycetes</taxon>
        <taxon>Mycobacteriales</taxon>
        <taxon>Gordoniaceae</taxon>
        <taxon>Gordonia</taxon>
    </lineage>
</organism>
<dbReference type="GO" id="GO:0106026">
    <property type="term" value="F:Gly-tRNA(Ala) deacylase activity"/>
    <property type="evidence" value="ECO:0007669"/>
    <property type="project" value="UniProtKB-UniRule"/>
</dbReference>
<comment type="catalytic activity">
    <reaction evidence="2">
        <text>glycyl-tRNA(Ala) + H2O = tRNA(Ala) + glycine + H(+)</text>
        <dbReference type="Rhea" id="RHEA:53744"/>
        <dbReference type="Rhea" id="RHEA-COMP:9657"/>
        <dbReference type="Rhea" id="RHEA-COMP:13640"/>
        <dbReference type="ChEBI" id="CHEBI:15377"/>
        <dbReference type="ChEBI" id="CHEBI:15378"/>
        <dbReference type="ChEBI" id="CHEBI:57305"/>
        <dbReference type="ChEBI" id="CHEBI:78442"/>
        <dbReference type="ChEBI" id="CHEBI:78522"/>
    </reaction>
</comment>
<comment type="function">
    <text evidence="2">An aminoacyl-tRNA editing enzyme that deacylates mischarged D-aminoacyl-tRNAs. Also deacylates mischarged glycyl-tRNA(Ala), protecting cells against glycine mischarging by AlaRS. Acts via tRNA-based rather than protein-based catalysis; rejects L-amino acids rather than detecting D-amino acids in the active site. By recycling D-aminoacyl-tRNA to D-amino acids and free tRNA molecules, this enzyme counteracts the toxicity associated with the formation of D-aminoacyl-tRNA entities in vivo and helps enforce protein L-homochirality.</text>
</comment>
<accession>A0A2S0KKU9</accession>
<keyword evidence="2" id="KW-0963">Cytoplasm</keyword>
<protein>
    <recommendedName>
        <fullName evidence="2">D-aminoacyl-tRNA deacylase</fullName>
        <shortName evidence="2">DTD</shortName>
        <ecNumber evidence="2">3.1.1.96</ecNumber>
    </recommendedName>
    <alternativeName>
        <fullName evidence="2">Gly-tRNA(Ala) deacylase</fullName>
        <ecNumber evidence="2">3.1.1.-</ecNumber>
    </alternativeName>
</protein>
<dbReference type="EMBL" id="CP027433">
    <property type="protein sequence ID" value="AVM02315.1"/>
    <property type="molecule type" value="Genomic_DNA"/>
</dbReference>
<dbReference type="GO" id="GO:0005737">
    <property type="term" value="C:cytoplasm"/>
    <property type="evidence" value="ECO:0007669"/>
    <property type="project" value="UniProtKB-SubCell"/>
</dbReference>
<dbReference type="HAMAP" id="MF_00518">
    <property type="entry name" value="Deacylase_Dtd"/>
    <property type="match status" value="1"/>
</dbReference>
<dbReference type="Proteomes" id="UP000239814">
    <property type="component" value="Chromosome"/>
</dbReference>
<dbReference type="KEGG" id="git:C6V83_15790"/>
<dbReference type="InterPro" id="IPR023509">
    <property type="entry name" value="DTD-like_sf"/>
</dbReference>
<dbReference type="NCBIfam" id="TIGR00256">
    <property type="entry name" value="D-aminoacyl-tRNA deacylase"/>
    <property type="match status" value="1"/>
</dbReference>
<comment type="subcellular location">
    <subcellularLocation>
        <location evidence="2">Cytoplasm</location>
    </subcellularLocation>
</comment>
<dbReference type="FunFam" id="3.50.80.10:FF:000001">
    <property type="entry name" value="D-aminoacyl-tRNA deacylase"/>
    <property type="match status" value="1"/>
</dbReference>
<evidence type="ECO:0000313" key="3">
    <source>
        <dbReference type="EMBL" id="AVM02315.1"/>
    </source>
</evidence>
<reference evidence="3 4" key="1">
    <citation type="submission" date="2018-03" db="EMBL/GenBank/DDBJ databases">
        <title>Characteristics and genome of n-alkane degrading marine bacteria Gordonia iterans isolated from crude oil contaminated in Tae-an, South Korea.</title>
        <authorList>
            <person name="Lee S.-S."/>
            <person name="Kim H."/>
        </authorList>
    </citation>
    <scope>NUCLEOTIDE SEQUENCE [LARGE SCALE GENOMIC DNA]</scope>
    <source>
        <strain evidence="3 4">Co17</strain>
    </source>
</reference>
<dbReference type="GO" id="GO:0043908">
    <property type="term" value="F:Ser(Gly)-tRNA(Ala) hydrolase activity"/>
    <property type="evidence" value="ECO:0007669"/>
    <property type="project" value="UniProtKB-UniRule"/>
</dbReference>
<comment type="domain">
    <text evidence="2">A Gly-cisPro motif from one monomer fits into the active site of the other monomer to allow specific chiral rejection of L-amino acids.</text>
</comment>
<dbReference type="GO" id="GO:0000049">
    <property type="term" value="F:tRNA binding"/>
    <property type="evidence" value="ECO:0007669"/>
    <property type="project" value="UniProtKB-UniRule"/>
</dbReference>